<evidence type="ECO:0000313" key="2">
    <source>
        <dbReference type="Proteomes" id="UP000184423"/>
    </source>
</evidence>
<organism evidence="1 2">
    <name type="scientific">Caloramator proteoclasticus DSM 10124</name>
    <dbReference type="NCBI Taxonomy" id="1121262"/>
    <lineage>
        <taxon>Bacteria</taxon>
        <taxon>Bacillati</taxon>
        <taxon>Bacillota</taxon>
        <taxon>Clostridia</taxon>
        <taxon>Eubacteriales</taxon>
        <taxon>Clostridiaceae</taxon>
        <taxon>Caloramator</taxon>
    </lineage>
</organism>
<gene>
    <name evidence="1" type="ORF">SAMN02746091_01883</name>
</gene>
<reference evidence="2" key="1">
    <citation type="submission" date="2016-11" db="EMBL/GenBank/DDBJ databases">
        <authorList>
            <person name="Varghese N."/>
            <person name="Submissions S."/>
        </authorList>
    </citation>
    <scope>NUCLEOTIDE SEQUENCE [LARGE SCALE GENOMIC DNA]</scope>
    <source>
        <strain evidence="2">DSM 10124</strain>
    </source>
</reference>
<protein>
    <submittedName>
        <fullName evidence="1">Uncharacterized protein</fullName>
    </submittedName>
</protein>
<dbReference type="EMBL" id="FQVG01000039">
    <property type="protein sequence ID" value="SHF15925.1"/>
    <property type="molecule type" value="Genomic_DNA"/>
</dbReference>
<sequence>MKISVSFKENEKHIYDYLMTKLSPSIYLKELILQDMKKQKDEQKQSKVKINTFNSLDF</sequence>
<keyword evidence="2" id="KW-1185">Reference proteome</keyword>
<name>A0A1M4ZD81_9CLOT</name>
<dbReference type="Proteomes" id="UP000184423">
    <property type="component" value="Unassembled WGS sequence"/>
</dbReference>
<accession>A0A1M4ZD81</accession>
<proteinExistence type="predicted"/>
<dbReference type="AlphaFoldDB" id="A0A1M4ZD81"/>
<evidence type="ECO:0000313" key="1">
    <source>
        <dbReference type="EMBL" id="SHF15925.1"/>
    </source>
</evidence>